<feature type="compositionally biased region" description="Acidic residues" evidence="8">
    <location>
        <begin position="185"/>
        <end position="197"/>
    </location>
</feature>
<sequence>MRGQRGRGFTLIEVLVALFIMSILATLAWRGIDGLFKVREVTQAHAERHLRLVAVIEQWERDVQQLQATRVGRPMRFDGAALRLTRQTPEGLRVVVWTVQQGGLYRWSSEALTTVQGLQEAWRQAQQWATLQAGAVRVLDEVSQWQIFYRRHQDNAWSNAQSSANRSPEVPPVAHVEPPGGTQEEPIDTADDGDIDDTLPQGIRLVLTLPQGTLLRDVQVQAAP</sequence>
<dbReference type="InterPro" id="IPR012902">
    <property type="entry name" value="N_methyl_site"/>
</dbReference>
<keyword evidence="11" id="KW-1185">Reference proteome</keyword>
<keyword evidence="4" id="KW-0997">Cell inner membrane</keyword>
<evidence type="ECO:0000256" key="9">
    <source>
        <dbReference type="SAM" id="Phobius"/>
    </source>
</evidence>
<dbReference type="GO" id="GO:0015628">
    <property type="term" value="P:protein secretion by the type II secretion system"/>
    <property type="evidence" value="ECO:0007669"/>
    <property type="project" value="TreeGrafter"/>
</dbReference>
<evidence type="ECO:0000256" key="8">
    <source>
        <dbReference type="SAM" id="MobiDB-lite"/>
    </source>
</evidence>
<evidence type="ECO:0000256" key="2">
    <source>
        <dbReference type="ARBA" id="ARBA00022475"/>
    </source>
</evidence>
<keyword evidence="7 9" id="KW-0472">Membrane</keyword>
<protein>
    <submittedName>
        <fullName evidence="10">General secretion pathway protein GspJ</fullName>
    </submittedName>
</protein>
<feature type="region of interest" description="Disordered" evidence="8">
    <location>
        <begin position="159"/>
        <end position="198"/>
    </location>
</feature>
<name>A0A221KIR9_VITFI</name>
<dbReference type="InterPro" id="IPR045584">
    <property type="entry name" value="Pilin-like"/>
</dbReference>
<keyword evidence="5 9" id="KW-0812">Transmembrane</keyword>
<evidence type="ECO:0000256" key="1">
    <source>
        <dbReference type="ARBA" id="ARBA00004377"/>
    </source>
</evidence>
<evidence type="ECO:0000313" key="11">
    <source>
        <dbReference type="Proteomes" id="UP000199729"/>
    </source>
</evidence>
<accession>A0A221KIR9</accession>
<dbReference type="GO" id="GO:0005886">
    <property type="term" value="C:plasma membrane"/>
    <property type="evidence" value="ECO:0007669"/>
    <property type="project" value="UniProtKB-SubCell"/>
</dbReference>
<dbReference type="EMBL" id="CP022423">
    <property type="protein sequence ID" value="ASM78941.1"/>
    <property type="molecule type" value="Genomic_DNA"/>
</dbReference>
<keyword evidence="3" id="KW-0488">Methylation</keyword>
<proteinExistence type="predicted"/>
<evidence type="ECO:0000256" key="5">
    <source>
        <dbReference type="ARBA" id="ARBA00022692"/>
    </source>
</evidence>
<keyword evidence="2" id="KW-1003">Cell membrane</keyword>
<evidence type="ECO:0000313" key="10">
    <source>
        <dbReference type="EMBL" id="ASM78941.1"/>
    </source>
</evidence>
<evidence type="ECO:0000256" key="3">
    <source>
        <dbReference type="ARBA" id="ARBA00022481"/>
    </source>
</evidence>
<dbReference type="InterPro" id="IPR051621">
    <property type="entry name" value="T2SS_protein_J"/>
</dbReference>
<comment type="subcellular location">
    <subcellularLocation>
        <location evidence="1">Cell inner membrane</location>
        <topology evidence="1">Single-pass membrane protein</topology>
    </subcellularLocation>
</comment>
<evidence type="ECO:0000256" key="4">
    <source>
        <dbReference type="ARBA" id="ARBA00022519"/>
    </source>
</evidence>
<organism evidence="10 11">
    <name type="scientific">Vitreoscilla filiformis</name>
    <dbReference type="NCBI Taxonomy" id="63"/>
    <lineage>
        <taxon>Bacteria</taxon>
        <taxon>Pseudomonadati</taxon>
        <taxon>Pseudomonadota</taxon>
        <taxon>Betaproteobacteria</taxon>
        <taxon>Neisseriales</taxon>
        <taxon>Neisseriaceae</taxon>
        <taxon>Vitreoscilla</taxon>
    </lineage>
</organism>
<evidence type="ECO:0000256" key="6">
    <source>
        <dbReference type="ARBA" id="ARBA00022989"/>
    </source>
</evidence>
<feature type="transmembrane region" description="Helical" evidence="9">
    <location>
        <begin position="12"/>
        <end position="32"/>
    </location>
</feature>
<keyword evidence="6 9" id="KW-1133">Transmembrane helix</keyword>
<dbReference type="AlphaFoldDB" id="A0A221KIR9"/>
<dbReference type="NCBIfam" id="TIGR02532">
    <property type="entry name" value="IV_pilin_GFxxxE"/>
    <property type="match status" value="1"/>
</dbReference>
<dbReference type="Pfam" id="PF07963">
    <property type="entry name" value="N_methyl"/>
    <property type="match status" value="1"/>
</dbReference>
<dbReference type="PANTHER" id="PTHR39583:SF2">
    <property type="entry name" value="TYPE II SECRETION SYSTEM PROTEIN J"/>
    <property type="match status" value="1"/>
</dbReference>
<reference evidence="10 11" key="1">
    <citation type="submission" date="2017-07" db="EMBL/GenBank/DDBJ databases">
        <title>Complete Genome Sequence of the cosmetic ferment Vitreoscilla filiformis (ATCC15551).</title>
        <authorList>
            <person name="Contreras S."/>
            <person name="Sagory-Zalkind P."/>
            <person name="Blanquart H."/>
            <person name="Iltis A."/>
            <person name="Morand S.C."/>
        </authorList>
    </citation>
    <scope>NUCLEOTIDE SEQUENCE [LARGE SCALE GENOMIC DNA]</scope>
    <source>
        <strain evidence="10 11">ATCC 15551</strain>
    </source>
</reference>
<dbReference type="SUPFAM" id="SSF54523">
    <property type="entry name" value="Pili subunits"/>
    <property type="match status" value="1"/>
</dbReference>
<evidence type="ECO:0000256" key="7">
    <source>
        <dbReference type="ARBA" id="ARBA00023136"/>
    </source>
</evidence>
<dbReference type="Proteomes" id="UP000199729">
    <property type="component" value="Chromosome"/>
</dbReference>
<gene>
    <name evidence="10" type="ORF">VITFI_CDS3164</name>
</gene>
<dbReference type="PANTHER" id="PTHR39583">
    <property type="entry name" value="TYPE II SECRETION SYSTEM PROTEIN J-RELATED"/>
    <property type="match status" value="1"/>
</dbReference>
<dbReference type="PROSITE" id="PS00409">
    <property type="entry name" value="PROKAR_NTER_METHYL"/>
    <property type="match status" value="1"/>
</dbReference>
<dbReference type="KEGG" id="vff:VITFI_CDS3164"/>